<sequence>MTTFLSKPANLSTLSKELNDKLSSVPDYPLDYNIFLFKGIKDSRKDFEKELIDLRLDIFQSIPEEYGRLVFKGVEEGPNGEKLLIHTTTSKLQDRLLELLILERHRRDIEILNKMLDTKPGNDAKIKLVQLEDPLKYEIKSPIFNSFQANADSYKESFKKFNILQNIEYDFENKLDDDGDIRDDNDLIDMFCNDDILGFNKIFEGKDKEDKDKIIDELFNDSRIGQVIIPLASRALLLGQEKEE</sequence>
<organism evidence="1 2">
    <name type="scientific">Ambrosiozyma monospora</name>
    <name type="common">Yeast</name>
    <name type="synonym">Endomycopsis monosporus</name>
    <dbReference type="NCBI Taxonomy" id="43982"/>
    <lineage>
        <taxon>Eukaryota</taxon>
        <taxon>Fungi</taxon>
        <taxon>Dikarya</taxon>
        <taxon>Ascomycota</taxon>
        <taxon>Saccharomycotina</taxon>
        <taxon>Pichiomycetes</taxon>
        <taxon>Pichiales</taxon>
        <taxon>Pichiaceae</taxon>
        <taxon>Ambrosiozyma</taxon>
    </lineage>
</organism>
<name>A0A9W6Z1M9_AMBMO</name>
<evidence type="ECO:0000313" key="2">
    <source>
        <dbReference type="Proteomes" id="UP001165063"/>
    </source>
</evidence>
<accession>A0A9W6Z1M9</accession>
<dbReference type="AlphaFoldDB" id="A0A9W6Z1M9"/>
<dbReference type="EMBL" id="BSXU01007082">
    <property type="protein sequence ID" value="GMG56218.1"/>
    <property type="molecule type" value="Genomic_DNA"/>
</dbReference>
<keyword evidence="2" id="KW-1185">Reference proteome</keyword>
<comment type="caution">
    <text evidence="1">The sequence shown here is derived from an EMBL/GenBank/DDBJ whole genome shotgun (WGS) entry which is preliminary data.</text>
</comment>
<gene>
    <name evidence="1" type="ORF">Amon01_000828500</name>
</gene>
<reference evidence="1" key="1">
    <citation type="submission" date="2023-04" db="EMBL/GenBank/DDBJ databases">
        <title>Ambrosiozyma monospora NBRC 1965.</title>
        <authorList>
            <person name="Ichikawa N."/>
            <person name="Sato H."/>
            <person name="Tonouchi N."/>
        </authorList>
    </citation>
    <scope>NUCLEOTIDE SEQUENCE</scope>
    <source>
        <strain evidence="1">NBRC 1965</strain>
    </source>
</reference>
<protein>
    <submittedName>
        <fullName evidence="1">Unnamed protein product</fullName>
    </submittedName>
</protein>
<proteinExistence type="predicted"/>
<dbReference type="OrthoDB" id="4078670at2759"/>
<dbReference type="Proteomes" id="UP001165063">
    <property type="component" value="Unassembled WGS sequence"/>
</dbReference>
<evidence type="ECO:0000313" key="1">
    <source>
        <dbReference type="EMBL" id="GMG56218.1"/>
    </source>
</evidence>